<comment type="caution">
    <text evidence="2">The sequence shown here is derived from an EMBL/GenBank/DDBJ whole genome shotgun (WGS) entry which is preliminary data.</text>
</comment>
<protein>
    <submittedName>
        <fullName evidence="2">Uncharacterized protein</fullName>
    </submittedName>
</protein>
<organism evidence="2 3">
    <name type="scientific">Basidiobolus ranarum</name>
    <dbReference type="NCBI Taxonomy" id="34480"/>
    <lineage>
        <taxon>Eukaryota</taxon>
        <taxon>Fungi</taxon>
        <taxon>Fungi incertae sedis</taxon>
        <taxon>Zoopagomycota</taxon>
        <taxon>Entomophthoromycotina</taxon>
        <taxon>Basidiobolomycetes</taxon>
        <taxon>Basidiobolales</taxon>
        <taxon>Basidiobolaceae</taxon>
        <taxon>Basidiobolus</taxon>
    </lineage>
</organism>
<sequence>MIIPACKDITATSQVVLSHSENHCLIPSSASLIHALIYTTSRPTVNKCDMLRPHSRCSTSRRLSRPSGEAIIISNKPQRNCLDSTITNMIVVFIFICYPYLVACRPDGTVDIGNNTVGLIFATSNSGIVAFSQTMWTILSAILGWLLGTGLLLTCASLVVITAHRARAGHYAVIVAGAISSAGIVGQVRLLKSLQAKGAVVVVAIFLVVVPYAGIMGTALLASKPGTAVRKDLLPPFTNPEKKWTALDQAKADADLYALTDEQNQQYNLDLVGYGLRVGSNVVKVTLEVKPGNSEIYSQCGNFLMHFRDNGKKVPDVAEKVNDRWVAAGNNQTTGPWATTLDAIKSWIGIERYNEIRQIRGVISHVNVTLANGSKSKVAIYGTLFSWQDVRDILGYKVLKQFPMGNDYFYLYGDICYHNESIVSEQPKVKAWYKLYDATSLPLPELIDDMIIQKMYSAGHVGQALGVMWTLNSTEKVLNLQREYAKRLSHRLIPGLPGPVVWRVSNEPVVVVTTFGLITLIVCAVMSFILGAIMRYIAGKKAECRPVLSAADMAARALAPNTVSCAGAMSLQSVPSSRRNKVKTLPENHWPLKVTDQWAGDNSSATLLHVAAWHENLRSSMELANVDAKRCGLHGMHV</sequence>
<reference evidence="2 3" key="1">
    <citation type="submission" date="2023-04" db="EMBL/GenBank/DDBJ databases">
        <title>Genome of Basidiobolus ranarum AG-B5.</title>
        <authorList>
            <person name="Stajich J.E."/>
            <person name="Carter-House D."/>
            <person name="Gryganskyi A."/>
        </authorList>
    </citation>
    <scope>NUCLEOTIDE SEQUENCE [LARGE SCALE GENOMIC DNA]</scope>
    <source>
        <strain evidence="2 3">AG-B5</strain>
    </source>
</reference>
<keyword evidence="1" id="KW-0812">Transmembrane</keyword>
<feature type="transmembrane region" description="Helical" evidence="1">
    <location>
        <begin position="168"/>
        <end position="186"/>
    </location>
</feature>
<gene>
    <name evidence="2" type="ORF">K7432_011006</name>
</gene>
<proteinExistence type="predicted"/>
<evidence type="ECO:0000256" key="1">
    <source>
        <dbReference type="SAM" id="Phobius"/>
    </source>
</evidence>
<keyword evidence="1" id="KW-1133">Transmembrane helix</keyword>
<dbReference type="Proteomes" id="UP001479436">
    <property type="component" value="Unassembled WGS sequence"/>
</dbReference>
<evidence type="ECO:0000313" key="3">
    <source>
        <dbReference type="Proteomes" id="UP001479436"/>
    </source>
</evidence>
<feature type="transmembrane region" description="Helical" evidence="1">
    <location>
        <begin position="138"/>
        <end position="162"/>
    </location>
</feature>
<name>A0ABR2VUL4_9FUNG</name>
<keyword evidence="1" id="KW-0472">Membrane</keyword>
<feature type="transmembrane region" description="Helical" evidence="1">
    <location>
        <begin position="198"/>
        <end position="222"/>
    </location>
</feature>
<feature type="transmembrane region" description="Helical" evidence="1">
    <location>
        <begin position="81"/>
        <end position="101"/>
    </location>
</feature>
<evidence type="ECO:0000313" key="2">
    <source>
        <dbReference type="EMBL" id="KAK9702925.1"/>
    </source>
</evidence>
<keyword evidence="3" id="KW-1185">Reference proteome</keyword>
<feature type="transmembrane region" description="Helical" evidence="1">
    <location>
        <begin position="509"/>
        <end position="533"/>
    </location>
</feature>
<dbReference type="EMBL" id="JASJQH010007683">
    <property type="protein sequence ID" value="KAK9702925.1"/>
    <property type="molecule type" value="Genomic_DNA"/>
</dbReference>
<accession>A0ABR2VUL4</accession>